<dbReference type="InterPro" id="IPR001279">
    <property type="entry name" value="Metallo-B-lactamas"/>
</dbReference>
<dbReference type="PANTHER" id="PTHR42978">
    <property type="entry name" value="QUORUM-QUENCHING LACTONASE YTNP-RELATED-RELATED"/>
    <property type="match status" value="1"/>
</dbReference>
<sequence>MKSIALFAATALFASGATAADLELWRLDCGEVDVHELAFFSDTFNYAGEKRTLTDSCYLIRHDQEYMLWDTGLPTALIGAKSDDTVPLVPRLKVDLPTQLSEIGVEPTDISRIGISHNHFDHVGQAASFPNATLMIGAADLAQFKATPLPFAVDPAFIKPWLEGGSKIDAISVDRDVFGDGSVTILSTPGHTPGETSLLVRLADTGPVLLSGDVAHFEEQFKNHGVPAFNYDRAETLASMDRLTGITKSLGAKLIIQHDASHINRLPAFPKSAK</sequence>
<gene>
    <name evidence="7" type="ORF">QO002_004835</name>
</gene>
<keyword evidence="3" id="KW-0378">Hydrolase</keyword>
<comment type="caution">
    <text evidence="7">The sequence shown here is derived from an EMBL/GenBank/DDBJ whole genome shotgun (WGS) entry which is preliminary data.</text>
</comment>
<keyword evidence="4" id="KW-0862">Zinc</keyword>
<name>A0ABU0BY40_9HYPH</name>
<accession>A0ABU0BY40</accession>
<dbReference type="Pfam" id="PF00753">
    <property type="entry name" value="Lactamase_B"/>
    <property type="match status" value="1"/>
</dbReference>
<evidence type="ECO:0000256" key="1">
    <source>
        <dbReference type="ARBA" id="ARBA00007749"/>
    </source>
</evidence>
<dbReference type="CDD" id="cd07729">
    <property type="entry name" value="AHL_lactonase_MBL-fold"/>
    <property type="match status" value="1"/>
</dbReference>
<dbReference type="SMART" id="SM00849">
    <property type="entry name" value="Lactamase_B"/>
    <property type="match status" value="1"/>
</dbReference>
<dbReference type="InterPro" id="IPR051013">
    <property type="entry name" value="MBL_superfamily_lactonases"/>
</dbReference>
<dbReference type="RefSeq" id="WP_307234425.1">
    <property type="nucleotide sequence ID" value="NZ_JAUSVF010000002.1"/>
</dbReference>
<dbReference type="Gene3D" id="3.60.15.10">
    <property type="entry name" value="Ribonuclease Z/Hydroxyacylglutathione hydrolase-like"/>
    <property type="match status" value="1"/>
</dbReference>
<keyword evidence="2" id="KW-0479">Metal-binding</keyword>
<evidence type="ECO:0000256" key="5">
    <source>
        <dbReference type="SAM" id="SignalP"/>
    </source>
</evidence>
<dbReference type="SUPFAM" id="SSF56281">
    <property type="entry name" value="Metallo-hydrolase/oxidoreductase"/>
    <property type="match status" value="1"/>
</dbReference>
<evidence type="ECO:0000259" key="6">
    <source>
        <dbReference type="SMART" id="SM00849"/>
    </source>
</evidence>
<organism evidence="7 8">
    <name type="scientific">Pararhizobium capsulatum DSM 1112</name>
    <dbReference type="NCBI Taxonomy" id="1121113"/>
    <lineage>
        <taxon>Bacteria</taxon>
        <taxon>Pseudomonadati</taxon>
        <taxon>Pseudomonadota</taxon>
        <taxon>Alphaproteobacteria</taxon>
        <taxon>Hyphomicrobiales</taxon>
        <taxon>Rhizobiaceae</taxon>
        <taxon>Rhizobium/Agrobacterium group</taxon>
        <taxon>Pararhizobium</taxon>
    </lineage>
</organism>
<comment type="similarity">
    <text evidence="1">Belongs to the metallo-beta-lactamase superfamily.</text>
</comment>
<protein>
    <submittedName>
        <fullName evidence="7">Glyoxylase-like metal-dependent hydrolase (Beta-lactamase superfamily II)</fullName>
    </submittedName>
</protein>
<dbReference type="InterPro" id="IPR036866">
    <property type="entry name" value="RibonucZ/Hydroxyglut_hydro"/>
</dbReference>
<feature type="chain" id="PRO_5046352616" evidence="5">
    <location>
        <begin position="20"/>
        <end position="274"/>
    </location>
</feature>
<dbReference type="Proteomes" id="UP001230207">
    <property type="component" value="Unassembled WGS sequence"/>
</dbReference>
<evidence type="ECO:0000256" key="3">
    <source>
        <dbReference type="ARBA" id="ARBA00022801"/>
    </source>
</evidence>
<reference evidence="7 8" key="1">
    <citation type="submission" date="2023-07" db="EMBL/GenBank/DDBJ databases">
        <title>Genomic Encyclopedia of Type Strains, Phase IV (KMG-IV): sequencing the most valuable type-strain genomes for metagenomic binning, comparative biology and taxonomic classification.</title>
        <authorList>
            <person name="Goeker M."/>
        </authorList>
    </citation>
    <scope>NUCLEOTIDE SEQUENCE [LARGE SCALE GENOMIC DNA]</scope>
    <source>
        <strain evidence="7 8">DSM 1112</strain>
    </source>
</reference>
<evidence type="ECO:0000256" key="4">
    <source>
        <dbReference type="ARBA" id="ARBA00022833"/>
    </source>
</evidence>
<dbReference type="EMBL" id="JAUSVF010000002">
    <property type="protein sequence ID" value="MDQ0322629.1"/>
    <property type="molecule type" value="Genomic_DNA"/>
</dbReference>
<evidence type="ECO:0000313" key="8">
    <source>
        <dbReference type="Proteomes" id="UP001230207"/>
    </source>
</evidence>
<keyword evidence="8" id="KW-1185">Reference proteome</keyword>
<proteinExistence type="inferred from homology"/>
<feature type="domain" description="Metallo-beta-lactamase" evidence="6">
    <location>
        <begin position="54"/>
        <end position="258"/>
    </location>
</feature>
<evidence type="ECO:0000256" key="2">
    <source>
        <dbReference type="ARBA" id="ARBA00022723"/>
    </source>
</evidence>
<keyword evidence="5" id="KW-0732">Signal</keyword>
<dbReference type="PANTHER" id="PTHR42978:SF3">
    <property type="entry name" value="BLR3078 PROTEIN"/>
    <property type="match status" value="1"/>
</dbReference>
<evidence type="ECO:0000313" key="7">
    <source>
        <dbReference type="EMBL" id="MDQ0322629.1"/>
    </source>
</evidence>
<feature type="signal peptide" evidence="5">
    <location>
        <begin position="1"/>
        <end position="19"/>
    </location>
</feature>